<keyword evidence="2" id="KW-0472">Membrane</keyword>
<evidence type="ECO:0000256" key="4">
    <source>
        <dbReference type="SAM" id="SignalP"/>
    </source>
</evidence>
<reference evidence="6 7" key="1">
    <citation type="submission" date="2019-07" db="EMBL/GenBank/DDBJ databases">
        <title>Genomes of sea-ice associated Colwellia species.</title>
        <authorList>
            <person name="Bowman J.P."/>
        </authorList>
    </citation>
    <scope>NUCLEOTIDE SEQUENCE [LARGE SCALE GENOMIC DNA]</scope>
    <source>
        <strain evidence="6 7">ACAM 459</strain>
    </source>
</reference>
<feature type="domain" description="TonB-dependent receptor-like beta-barrel" evidence="5">
    <location>
        <begin position="173"/>
        <end position="552"/>
    </location>
</feature>
<keyword evidence="7" id="KW-1185">Reference proteome</keyword>
<dbReference type="InterPro" id="IPR036942">
    <property type="entry name" value="Beta-barrel_TonB_sf"/>
</dbReference>
<dbReference type="SUPFAM" id="SSF56935">
    <property type="entry name" value="Porins"/>
    <property type="match status" value="1"/>
</dbReference>
<organism evidence="6 7">
    <name type="scientific">Colwellia demingiae</name>
    <dbReference type="NCBI Taxonomy" id="89401"/>
    <lineage>
        <taxon>Bacteria</taxon>
        <taxon>Pseudomonadati</taxon>
        <taxon>Pseudomonadota</taxon>
        <taxon>Gammaproteobacteria</taxon>
        <taxon>Alteromonadales</taxon>
        <taxon>Colwelliaceae</taxon>
        <taxon>Colwellia</taxon>
    </lineage>
</organism>
<dbReference type="GO" id="GO:0009279">
    <property type="term" value="C:cell outer membrane"/>
    <property type="evidence" value="ECO:0007669"/>
    <property type="project" value="UniProtKB-SubCell"/>
</dbReference>
<evidence type="ECO:0000256" key="2">
    <source>
        <dbReference type="ARBA" id="ARBA00023136"/>
    </source>
</evidence>
<keyword evidence="6" id="KW-0675">Receptor</keyword>
<accession>A0A5C6Q8G1</accession>
<evidence type="ECO:0000256" key="1">
    <source>
        <dbReference type="ARBA" id="ARBA00004442"/>
    </source>
</evidence>
<gene>
    <name evidence="6" type="ORF">ESZ36_18665</name>
</gene>
<keyword evidence="3" id="KW-0998">Cell outer membrane</keyword>
<dbReference type="InterPro" id="IPR000531">
    <property type="entry name" value="Beta-barrel_TonB"/>
</dbReference>
<evidence type="ECO:0000313" key="7">
    <source>
        <dbReference type="Proteomes" id="UP000321822"/>
    </source>
</evidence>
<dbReference type="Proteomes" id="UP000321822">
    <property type="component" value="Unassembled WGS sequence"/>
</dbReference>
<protein>
    <submittedName>
        <fullName evidence="6">TonB-dependent receptor</fullName>
    </submittedName>
</protein>
<feature type="chain" id="PRO_5022798368" evidence="4">
    <location>
        <begin position="23"/>
        <end position="631"/>
    </location>
</feature>
<comment type="subcellular location">
    <subcellularLocation>
        <location evidence="1">Cell outer membrane</location>
    </subcellularLocation>
</comment>
<dbReference type="AlphaFoldDB" id="A0A5C6Q8G1"/>
<dbReference type="Pfam" id="PF00593">
    <property type="entry name" value="TonB_dep_Rec_b-barrel"/>
    <property type="match status" value="1"/>
</dbReference>
<evidence type="ECO:0000313" key="6">
    <source>
        <dbReference type="EMBL" id="TWX65295.1"/>
    </source>
</evidence>
<sequence>MIRVVQVALPALLVSLSTFSSASDDTHAITDEVSTKISEEVSSDIEKITVEGSTTANTKPVGTFGSPVSNLEYDPRVDLQSRNMAEAQADVTIRGGIFENTGFRVGSATLLDPQTGHYFAEIPIAQEMLSNANVLTGADNALLGVNSSVGTVSRNWTPIKTAGSASIGAGNNNFNLQRVHSGVSMALGDSIDWTLGLEGEFSRSESDGTIENGDHDFQRASGRIQLVGPSSQTDLFFGSQDKFFGWPNMYTPFNVNETEDLETQLLILNHKQEYAQDSTFEISTYYRNNKDHYVFSRENPDVFEAFHETDVKSIALSGRHAQTASFALNYSTQFIADSIKSTTLENNFTSRHYYKLSVLPEYRMGLQNDQELTFRLGAAFDDTNRDDSQVSLIGDITWDTVNADDTSQTIYLSYAEASQVAGYTAIGGSDTGGLFRSNYNLEREITKNIELGLALDRETWRLDSAIFYRQDNDLTDWTYSLSSTSARSANPVDIDTLGLELLAVKRFDNAEIITSYTFLEKSENYGAADIDASFYALNFPDHRVTLGVIWHPSDIVEVRVDNEWRKQEENILRNGDDDALFTHLSLTISPTQIKGLDIVLAADNLWDESFEEIPGTPGRGEQYTISATYNW</sequence>
<evidence type="ECO:0000256" key="3">
    <source>
        <dbReference type="ARBA" id="ARBA00023237"/>
    </source>
</evidence>
<dbReference type="OrthoDB" id="9758472at2"/>
<feature type="signal peptide" evidence="4">
    <location>
        <begin position="1"/>
        <end position="22"/>
    </location>
</feature>
<proteinExistence type="predicted"/>
<evidence type="ECO:0000259" key="5">
    <source>
        <dbReference type="Pfam" id="PF00593"/>
    </source>
</evidence>
<dbReference type="RefSeq" id="WP_146790659.1">
    <property type="nucleotide sequence ID" value="NZ_VOLT01000011.1"/>
</dbReference>
<dbReference type="Gene3D" id="2.40.170.20">
    <property type="entry name" value="TonB-dependent receptor, beta-barrel domain"/>
    <property type="match status" value="1"/>
</dbReference>
<name>A0A5C6Q8G1_9GAMM</name>
<comment type="caution">
    <text evidence="6">The sequence shown here is derived from an EMBL/GenBank/DDBJ whole genome shotgun (WGS) entry which is preliminary data.</text>
</comment>
<dbReference type="EMBL" id="VOLT01000011">
    <property type="protein sequence ID" value="TWX65295.1"/>
    <property type="molecule type" value="Genomic_DNA"/>
</dbReference>
<keyword evidence="4" id="KW-0732">Signal</keyword>